<comment type="caution">
    <text evidence="3">The sequence shown here is derived from an EMBL/GenBank/DDBJ whole genome shotgun (WGS) entry which is preliminary data.</text>
</comment>
<dbReference type="InterPro" id="IPR007527">
    <property type="entry name" value="Znf_SWIM"/>
</dbReference>
<evidence type="ECO:0000313" key="3">
    <source>
        <dbReference type="EMBL" id="MFC5408083.1"/>
    </source>
</evidence>
<keyword evidence="1" id="KW-0479">Metal-binding</keyword>
<keyword evidence="1" id="KW-0863">Zinc-finger</keyword>
<name>A0ABW0I649_9BACT</name>
<proteinExistence type="predicted"/>
<dbReference type="Proteomes" id="UP001596106">
    <property type="component" value="Unassembled WGS sequence"/>
</dbReference>
<feature type="domain" description="SWIM-type" evidence="2">
    <location>
        <begin position="49"/>
        <end position="85"/>
    </location>
</feature>
<sequence>MLTLDSFDTQLDKNTVQKGRGYFTKKAVLYLEQPGEAQWNAEVEGTEVYSVEIQLEGRTVTDSFCDCPVESPVCKHIAAVLFALREKLKQPQPKPRKASKKLTIEDLLQKVTTDELRRFVATQAAADPAFASKVQLYFADKDERIDVAKHYRELVRKAIKTHSSRGFVEYRSSGKLAREMTRLLAEGRRLFGQQNYRDALTVGRVVLTEMMAVLAQSDDSAGYLGDTVSSAFELLKHLAESDEVAQPLRRQLFDFLTHELQNKAYFGYGDYGSQLLYTAFGLAINLNEPDPFLERIDHLIPLYQNAYGGYTLDLLRTTQIRFLKAIGRTAEARERANASLDVVAVRQDAVSEAIQALQFQEAKALIQEGIQRAEEKRHPGTVRQWNEQLLKIAYLEHDIPGIRRLTKAFAFDQGSVSIPYYRQWKQTFSDAEWRIEYETLIRSIVEAAEKESRQHKAYWFYTTHTLFYQLEPLYVEEKQWLALLDLVQKGPRLDQLERVYPHLVTRFPAEVLALYLPLLEEFGKTAQDRSDYRQVAQLIQKLKHDLPESIPVMNALVQQLKDRNPRRPAFLEELNRIP</sequence>
<reference evidence="4" key="1">
    <citation type="journal article" date="2019" name="Int. J. Syst. Evol. Microbiol.">
        <title>The Global Catalogue of Microorganisms (GCM) 10K type strain sequencing project: providing services to taxonomists for standard genome sequencing and annotation.</title>
        <authorList>
            <consortium name="The Broad Institute Genomics Platform"/>
            <consortium name="The Broad Institute Genome Sequencing Center for Infectious Disease"/>
            <person name="Wu L."/>
            <person name="Ma J."/>
        </authorList>
    </citation>
    <scope>NUCLEOTIDE SEQUENCE [LARGE SCALE GENOMIC DNA]</scope>
    <source>
        <strain evidence="4">CCUG 55250</strain>
    </source>
</reference>
<dbReference type="Pfam" id="PF04434">
    <property type="entry name" value="SWIM"/>
    <property type="match status" value="1"/>
</dbReference>
<keyword evidence="4" id="KW-1185">Reference proteome</keyword>
<gene>
    <name evidence="3" type="ORF">ACFPMF_02090</name>
</gene>
<evidence type="ECO:0000256" key="1">
    <source>
        <dbReference type="PROSITE-ProRule" id="PRU00325"/>
    </source>
</evidence>
<dbReference type="PROSITE" id="PS50966">
    <property type="entry name" value="ZF_SWIM"/>
    <property type="match status" value="1"/>
</dbReference>
<evidence type="ECO:0000259" key="2">
    <source>
        <dbReference type="PROSITE" id="PS50966"/>
    </source>
</evidence>
<protein>
    <submittedName>
        <fullName evidence="3">SWIM zinc finger domain-containing protein</fullName>
    </submittedName>
</protein>
<keyword evidence="1" id="KW-0862">Zinc</keyword>
<organism evidence="3 4">
    <name type="scientific">Larkinella bovis</name>
    <dbReference type="NCBI Taxonomy" id="683041"/>
    <lineage>
        <taxon>Bacteria</taxon>
        <taxon>Pseudomonadati</taxon>
        <taxon>Bacteroidota</taxon>
        <taxon>Cytophagia</taxon>
        <taxon>Cytophagales</taxon>
        <taxon>Spirosomataceae</taxon>
        <taxon>Larkinella</taxon>
    </lineage>
</organism>
<accession>A0ABW0I649</accession>
<evidence type="ECO:0000313" key="4">
    <source>
        <dbReference type="Proteomes" id="UP001596106"/>
    </source>
</evidence>
<dbReference type="EMBL" id="JBHSMA010000001">
    <property type="protein sequence ID" value="MFC5408083.1"/>
    <property type="molecule type" value="Genomic_DNA"/>
</dbReference>
<dbReference type="RefSeq" id="WP_379840769.1">
    <property type="nucleotide sequence ID" value="NZ_JBHSMA010000001.1"/>
</dbReference>